<dbReference type="Gene3D" id="3.40.50.300">
    <property type="entry name" value="P-loop containing nucleotide triphosphate hydrolases"/>
    <property type="match status" value="1"/>
</dbReference>
<dbReference type="PROSITE" id="PS00211">
    <property type="entry name" value="ABC_TRANSPORTER_1"/>
    <property type="match status" value="1"/>
</dbReference>
<dbReference type="PANTHER" id="PTHR24220">
    <property type="entry name" value="IMPORT ATP-BINDING PROTEIN"/>
    <property type="match status" value="1"/>
</dbReference>
<evidence type="ECO:0000256" key="3">
    <source>
        <dbReference type="ARBA" id="ARBA00022840"/>
    </source>
</evidence>
<feature type="domain" description="ABC transporter" evidence="5">
    <location>
        <begin position="4"/>
        <end position="237"/>
    </location>
</feature>
<evidence type="ECO:0000256" key="4">
    <source>
        <dbReference type="SAM" id="MobiDB-lite"/>
    </source>
</evidence>
<dbReference type="EMBL" id="MGGM01000016">
    <property type="protein sequence ID" value="OGM29199.1"/>
    <property type="molecule type" value="Genomic_DNA"/>
</dbReference>
<dbReference type="GO" id="GO:0016887">
    <property type="term" value="F:ATP hydrolysis activity"/>
    <property type="evidence" value="ECO:0007669"/>
    <property type="project" value="InterPro"/>
</dbReference>
<dbReference type="InterPro" id="IPR017871">
    <property type="entry name" value="ABC_transporter-like_CS"/>
</dbReference>
<dbReference type="InterPro" id="IPR027417">
    <property type="entry name" value="P-loop_NTPase"/>
</dbReference>
<accession>A0A1F7YQQ6</accession>
<dbReference type="GO" id="GO:0005524">
    <property type="term" value="F:ATP binding"/>
    <property type="evidence" value="ECO:0007669"/>
    <property type="project" value="UniProtKB-KW"/>
</dbReference>
<sequence length="238" mass="26390">MPVLSFDKVTKSFGSIVALDDVSFMVDEGEFLFVTGPSGAGKTTLLRLLIREYAPTSGQIVYNEMQIDTLRRSKVPALRRSIGSVFQDFKLLNDRTVTENARVVLAVTGVPKDEWATRIDNVLELVGLSKRADLFPSQLSGGELQRAALARALVTNPKLIFADEPTGNLDWDTASGVMDLLVKINKEGKTVIVTTHHKTLIEKNPDIRVIELNEGKLVKDTKPKSKKKKEKEPKEESK</sequence>
<dbReference type="InterPro" id="IPR003593">
    <property type="entry name" value="AAA+_ATPase"/>
</dbReference>
<evidence type="ECO:0000313" key="7">
    <source>
        <dbReference type="Proteomes" id="UP000177263"/>
    </source>
</evidence>
<evidence type="ECO:0000313" key="6">
    <source>
        <dbReference type="EMBL" id="OGM29199.1"/>
    </source>
</evidence>
<dbReference type="SMART" id="SM00382">
    <property type="entry name" value="AAA"/>
    <property type="match status" value="1"/>
</dbReference>
<gene>
    <name evidence="6" type="ORF">A2801_02415</name>
</gene>
<keyword evidence="2" id="KW-0547">Nucleotide-binding</keyword>
<feature type="region of interest" description="Disordered" evidence="4">
    <location>
        <begin position="218"/>
        <end position="238"/>
    </location>
</feature>
<dbReference type="AlphaFoldDB" id="A0A1F7YQQ6"/>
<protein>
    <recommendedName>
        <fullName evidence="5">ABC transporter domain-containing protein</fullName>
    </recommendedName>
</protein>
<dbReference type="PANTHER" id="PTHR24220:SF470">
    <property type="entry name" value="CELL DIVISION ATP-BINDING PROTEIN FTSE"/>
    <property type="match status" value="1"/>
</dbReference>
<organism evidence="6 7">
    <name type="scientific">Candidatus Woesebacteria bacterium RIFCSPHIGHO2_01_FULL_41_10</name>
    <dbReference type="NCBI Taxonomy" id="1802500"/>
    <lineage>
        <taxon>Bacteria</taxon>
        <taxon>Candidatus Woeseibacteriota</taxon>
    </lineage>
</organism>
<dbReference type="SUPFAM" id="SSF52540">
    <property type="entry name" value="P-loop containing nucleoside triphosphate hydrolases"/>
    <property type="match status" value="1"/>
</dbReference>
<proteinExistence type="inferred from homology"/>
<dbReference type="InterPro" id="IPR015854">
    <property type="entry name" value="ABC_transpr_LolD-like"/>
</dbReference>
<dbReference type="GO" id="GO:0005886">
    <property type="term" value="C:plasma membrane"/>
    <property type="evidence" value="ECO:0007669"/>
    <property type="project" value="UniProtKB-ARBA"/>
</dbReference>
<dbReference type="InterPro" id="IPR003439">
    <property type="entry name" value="ABC_transporter-like_ATP-bd"/>
</dbReference>
<name>A0A1F7YQQ6_9BACT</name>
<dbReference type="FunFam" id="3.40.50.300:FF:000056">
    <property type="entry name" value="Cell division ATP-binding protein FtsE"/>
    <property type="match status" value="1"/>
</dbReference>
<evidence type="ECO:0000256" key="2">
    <source>
        <dbReference type="ARBA" id="ARBA00022741"/>
    </source>
</evidence>
<dbReference type="PROSITE" id="PS50893">
    <property type="entry name" value="ABC_TRANSPORTER_2"/>
    <property type="match status" value="1"/>
</dbReference>
<dbReference type="Pfam" id="PF00005">
    <property type="entry name" value="ABC_tran"/>
    <property type="match status" value="1"/>
</dbReference>
<reference evidence="6 7" key="1">
    <citation type="journal article" date="2016" name="Nat. Commun.">
        <title>Thousands of microbial genomes shed light on interconnected biogeochemical processes in an aquifer system.</title>
        <authorList>
            <person name="Anantharaman K."/>
            <person name="Brown C.T."/>
            <person name="Hug L.A."/>
            <person name="Sharon I."/>
            <person name="Castelle C.J."/>
            <person name="Probst A.J."/>
            <person name="Thomas B.C."/>
            <person name="Singh A."/>
            <person name="Wilkins M.J."/>
            <person name="Karaoz U."/>
            <person name="Brodie E.L."/>
            <person name="Williams K.H."/>
            <person name="Hubbard S.S."/>
            <person name="Banfield J.F."/>
        </authorList>
    </citation>
    <scope>NUCLEOTIDE SEQUENCE [LARGE SCALE GENOMIC DNA]</scope>
</reference>
<dbReference type="STRING" id="1802500.A2801_02415"/>
<comment type="caution">
    <text evidence="6">The sequence shown here is derived from an EMBL/GenBank/DDBJ whole genome shotgun (WGS) entry which is preliminary data.</text>
</comment>
<evidence type="ECO:0000256" key="1">
    <source>
        <dbReference type="ARBA" id="ARBA00005417"/>
    </source>
</evidence>
<dbReference type="Proteomes" id="UP000177263">
    <property type="component" value="Unassembled WGS sequence"/>
</dbReference>
<dbReference type="GO" id="GO:0022857">
    <property type="term" value="F:transmembrane transporter activity"/>
    <property type="evidence" value="ECO:0007669"/>
    <property type="project" value="TreeGrafter"/>
</dbReference>
<evidence type="ECO:0000259" key="5">
    <source>
        <dbReference type="PROSITE" id="PS50893"/>
    </source>
</evidence>
<keyword evidence="3" id="KW-0067">ATP-binding</keyword>
<comment type="similarity">
    <text evidence="1">Belongs to the ABC transporter superfamily.</text>
</comment>